<evidence type="ECO:0000256" key="2">
    <source>
        <dbReference type="ARBA" id="ARBA00022723"/>
    </source>
</evidence>
<dbReference type="Proteomes" id="UP000774617">
    <property type="component" value="Unassembled WGS sequence"/>
</dbReference>
<evidence type="ECO:0000256" key="6">
    <source>
        <dbReference type="ARBA" id="ARBA00023180"/>
    </source>
</evidence>
<dbReference type="Pfam" id="PF00394">
    <property type="entry name" value="Cu-oxidase"/>
    <property type="match status" value="1"/>
</dbReference>
<keyword evidence="5" id="KW-0186">Copper</keyword>
<evidence type="ECO:0000259" key="7">
    <source>
        <dbReference type="Pfam" id="PF00394"/>
    </source>
</evidence>
<sequence>MDSKYEIIPSAPDITPDTPKKRNLLKALSSFSAVLLCVGGVAKYYLHRPVFEFDRAPNSAGHAQLKGLPERVPATVNYNLTISQAWRNPDGGHWRPLFVGNSESPFPTINAHEGDMVNIHIHNDLGLPISAHWVGVHHKTGGTWNDGSSGVTSYPILPRANRTSTFNTCGDWGLKWFLEHTSTPSVDGMYGAIWIRPSAERERPYHLISDDPLDIQDMMEAEENPAHVTAYNYQHREMPGLLAQLQTEGYDPYCFQSILINGKGRVHCKPDDLKDIDGKPVDSYGCVEQPSGAVAYDECKPSDGDYEIIETLNRRWMMINIVNPGLEHPLRISIDNHHFWIVANDGGFIEPQKVQVVTLTNAERVTILIKLDQEPQDYAIRFHALSRLQFLQGYAILRYPQELTGRLKHRQTGRQLGNPMPRPSQDLSAMELDGTPKEGVVLQDKSKQHPYPPVKPQKDADITLRFRATGAPDPYNPYITNCSLNGSPWQIFRGLREPLSLHPNDTVAEPNPIVKGLPIGSVVDIVVENDLPVAIPMYKHNNPTFHLGSGEDKFEWEDVAEAKKAQPSLINLENPPLGYLHDLPAGGWLALRWKITEPAMTMFHAFRVRYFVLGMQVPMFEGDDAWPEIPDAVRDQPHVNFEVPEHMGIFD</sequence>
<dbReference type="InterPro" id="IPR011706">
    <property type="entry name" value="Cu-oxidase_C"/>
</dbReference>
<dbReference type="InterPro" id="IPR001117">
    <property type="entry name" value="Cu-oxidase_2nd"/>
</dbReference>
<evidence type="ECO:0000313" key="10">
    <source>
        <dbReference type="EMBL" id="KAH7050340.1"/>
    </source>
</evidence>
<name>A0ABQ8GDZ7_9PEZI</name>
<dbReference type="Pfam" id="PF07731">
    <property type="entry name" value="Cu-oxidase_2"/>
    <property type="match status" value="1"/>
</dbReference>
<evidence type="ECO:0000256" key="4">
    <source>
        <dbReference type="ARBA" id="ARBA00023002"/>
    </source>
</evidence>
<gene>
    <name evidence="10" type="ORF">B0J12DRAFT_699733</name>
</gene>
<dbReference type="EMBL" id="JAGTJR010000013">
    <property type="protein sequence ID" value="KAH7050340.1"/>
    <property type="molecule type" value="Genomic_DNA"/>
</dbReference>
<keyword evidence="11" id="KW-1185">Reference proteome</keyword>
<feature type="domain" description="Plastocyanin-like" evidence="7">
    <location>
        <begin position="233"/>
        <end position="399"/>
    </location>
</feature>
<dbReference type="InterPro" id="IPR045087">
    <property type="entry name" value="Cu-oxidase_fam"/>
</dbReference>
<accession>A0ABQ8GDZ7</accession>
<dbReference type="InterPro" id="IPR008972">
    <property type="entry name" value="Cupredoxin"/>
</dbReference>
<keyword evidence="2" id="KW-0479">Metal-binding</keyword>
<dbReference type="Gene3D" id="2.60.40.420">
    <property type="entry name" value="Cupredoxins - blue copper proteins"/>
    <property type="match status" value="3"/>
</dbReference>
<reference evidence="10 11" key="1">
    <citation type="journal article" date="2021" name="Nat. Commun.">
        <title>Genetic determinants of endophytism in the Arabidopsis root mycobiome.</title>
        <authorList>
            <person name="Mesny F."/>
            <person name="Miyauchi S."/>
            <person name="Thiergart T."/>
            <person name="Pickel B."/>
            <person name="Atanasova L."/>
            <person name="Karlsson M."/>
            <person name="Huettel B."/>
            <person name="Barry K.W."/>
            <person name="Haridas S."/>
            <person name="Chen C."/>
            <person name="Bauer D."/>
            <person name="Andreopoulos W."/>
            <person name="Pangilinan J."/>
            <person name="LaButti K."/>
            <person name="Riley R."/>
            <person name="Lipzen A."/>
            <person name="Clum A."/>
            <person name="Drula E."/>
            <person name="Henrissat B."/>
            <person name="Kohler A."/>
            <person name="Grigoriev I.V."/>
            <person name="Martin F.M."/>
            <person name="Hacquard S."/>
        </authorList>
    </citation>
    <scope>NUCLEOTIDE SEQUENCE [LARGE SCALE GENOMIC DNA]</scope>
    <source>
        <strain evidence="10 11">MPI-SDFR-AT-0080</strain>
    </source>
</reference>
<evidence type="ECO:0000259" key="8">
    <source>
        <dbReference type="Pfam" id="PF07731"/>
    </source>
</evidence>
<dbReference type="SUPFAM" id="SSF49503">
    <property type="entry name" value="Cupredoxins"/>
    <property type="match status" value="3"/>
</dbReference>
<dbReference type="CDD" id="cd13876">
    <property type="entry name" value="CuRO_2_Abr2_like"/>
    <property type="match status" value="1"/>
</dbReference>
<organism evidence="10 11">
    <name type="scientific">Macrophomina phaseolina</name>
    <dbReference type="NCBI Taxonomy" id="35725"/>
    <lineage>
        <taxon>Eukaryota</taxon>
        <taxon>Fungi</taxon>
        <taxon>Dikarya</taxon>
        <taxon>Ascomycota</taxon>
        <taxon>Pezizomycotina</taxon>
        <taxon>Dothideomycetes</taxon>
        <taxon>Dothideomycetes incertae sedis</taxon>
        <taxon>Botryosphaeriales</taxon>
        <taxon>Botryosphaeriaceae</taxon>
        <taxon>Macrophomina</taxon>
    </lineage>
</organism>
<keyword evidence="4" id="KW-0560">Oxidoreductase</keyword>
<dbReference type="Pfam" id="PF07732">
    <property type="entry name" value="Cu-oxidase_3"/>
    <property type="match status" value="1"/>
</dbReference>
<keyword evidence="3" id="KW-0732">Signal</keyword>
<feature type="domain" description="Plastocyanin-like" evidence="8">
    <location>
        <begin position="497"/>
        <end position="615"/>
    </location>
</feature>
<comment type="similarity">
    <text evidence="1">Belongs to the multicopper oxidase family.</text>
</comment>
<evidence type="ECO:0000313" key="11">
    <source>
        <dbReference type="Proteomes" id="UP000774617"/>
    </source>
</evidence>
<dbReference type="PANTHER" id="PTHR11709:SF488">
    <property type="entry name" value="LACCASE-RELATED"/>
    <property type="match status" value="1"/>
</dbReference>
<comment type="caution">
    <text evidence="10">The sequence shown here is derived from an EMBL/GenBank/DDBJ whole genome shotgun (WGS) entry which is preliminary data.</text>
</comment>
<evidence type="ECO:0000256" key="5">
    <source>
        <dbReference type="ARBA" id="ARBA00023008"/>
    </source>
</evidence>
<proteinExistence type="inferred from homology"/>
<evidence type="ECO:0000256" key="3">
    <source>
        <dbReference type="ARBA" id="ARBA00022729"/>
    </source>
</evidence>
<keyword evidence="6" id="KW-0325">Glycoprotein</keyword>
<evidence type="ECO:0000259" key="9">
    <source>
        <dbReference type="Pfam" id="PF07732"/>
    </source>
</evidence>
<feature type="domain" description="Plastocyanin-like" evidence="9">
    <location>
        <begin position="83"/>
        <end position="198"/>
    </location>
</feature>
<protein>
    <submittedName>
        <fullName evidence="10">Cupredoxin</fullName>
    </submittedName>
</protein>
<dbReference type="InterPro" id="IPR011707">
    <property type="entry name" value="Cu-oxidase-like_N"/>
</dbReference>
<dbReference type="PANTHER" id="PTHR11709">
    <property type="entry name" value="MULTI-COPPER OXIDASE"/>
    <property type="match status" value="1"/>
</dbReference>
<evidence type="ECO:0000256" key="1">
    <source>
        <dbReference type="ARBA" id="ARBA00010609"/>
    </source>
</evidence>